<gene>
    <name evidence="1" type="ORF">DYI25_06775</name>
</gene>
<protein>
    <recommendedName>
        <fullName evidence="3">YbxH protein</fullName>
    </recommendedName>
</protein>
<dbReference type="EMBL" id="QTKX01000001">
    <property type="protein sequence ID" value="MBS8264136.1"/>
    <property type="molecule type" value="Genomic_DNA"/>
</dbReference>
<name>A0A944CKR0_9BACI</name>
<dbReference type="AlphaFoldDB" id="A0A944CKR0"/>
<evidence type="ECO:0000313" key="2">
    <source>
        <dbReference type="Proteomes" id="UP000761411"/>
    </source>
</evidence>
<keyword evidence="2" id="KW-1185">Reference proteome</keyword>
<accession>A0A944CKR0</accession>
<reference evidence="1 2" key="1">
    <citation type="journal article" date="2021" name="Microorganisms">
        <title>Bacterial Dimethylsulfoniopropionate Biosynthesis in the East China Sea.</title>
        <authorList>
            <person name="Liu J."/>
            <person name="Zhang Y."/>
            <person name="Liu J."/>
            <person name="Zhong H."/>
            <person name="Williams B.T."/>
            <person name="Zheng Y."/>
            <person name="Curson A.R.J."/>
            <person name="Sun C."/>
            <person name="Sun H."/>
            <person name="Song D."/>
            <person name="Wagner Mackenzie B."/>
            <person name="Bermejo Martinez A."/>
            <person name="Todd J.D."/>
            <person name="Zhang X.H."/>
        </authorList>
    </citation>
    <scope>NUCLEOTIDE SEQUENCE [LARGE SCALE GENOMIC DNA]</scope>
    <source>
        <strain evidence="1 2">ESS08</strain>
    </source>
</reference>
<proteinExistence type="predicted"/>
<sequence>MGAVERGGYIFEPEYSVINQDGAIHVYHKGEFIEELKFTFVGEAPDPSLTERLIGQYCEKHGIDS</sequence>
<dbReference type="Proteomes" id="UP000761411">
    <property type="component" value="Unassembled WGS sequence"/>
</dbReference>
<evidence type="ECO:0008006" key="3">
    <source>
        <dbReference type="Google" id="ProtNLM"/>
    </source>
</evidence>
<evidence type="ECO:0000313" key="1">
    <source>
        <dbReference type="EMBL" id="MBS8264136.1"/>
    </source>
</evidence>
<comment type="caution">
    <text evidence="1">The sequence shown here is derived from an EMBL/GenBank/DDBJ whole genome shotgun (WGS) entry which is preliminary data.</text>
</comment>
<dbReference type="RefSeq" id="WP_213367651.1">
    <property type="nucleotide sequence ID" value="NZ_QTKX01000001.1"/>
</dbReference>
<dbReference type="Pfam" id="PF17340">
    <property type="entry name" value="DUF5370"/>
    <property type="match status" value="1"/>
</dbReference>
<organism evidence="1 2">
    <name type="scientific">Mesobacillus boroniphilus</name>
    <dbReference type="NCBI Taxonomy" id="308892"/>
    <lineage>
        <taxon>Bacteria</taxon>
        <taxon>Bacillati</taxon>
        <taxon>Bacillota</taxon>
        <taxon>Bacilli</taxon>
        <taxon>Bacillales</taxon>
        <taxon>Bacillaceae</taxon>
        <taxon>Mesobacillus</taxon>
    </lineage>
</organism>
<dbReference type="InterPro" id="IPR035314">
    <property type="entry name" value="DUF5370"/>
</dbReference>